<gene>
    <name evidence="14" type="primary">mnmA_2</name>
    <name evidence="11" type="synonym">mnmA</name>
    <name evidence="14" type="ORF">Pmgp_03299</name>
</gene>
<comment type="subcellular location">
    <subcellularLocation>
        <location evidence="11">Cytoplasm</location>
    </subcellularLocation>
</comment>
<dbReference type="GO" id="GO:0005524">
    <property type="term" value="F:ATP binding"/>
    <property type="evidence" value="ECO:0007669"/>
    <property type="project" value="UniProtKB-KW"/>
</dbReference>
<dbReference type="InterPro" id="IPR004506">
    <property type="entry name" value="MnmA-like"/>
</dbReference>
<dbReference type="Proteomes" id="UP000297597">
    <property type="component" value="Unassembled WGS sequence"/>
</dbReference>
<comment type="caution">
    <text evidence="14">The sequence shown here is derived from an EMBL/GenBank/DDBJ whole genome shotgun (WGS) entry which is preliminary data.</text>
</comment>
<keyword evidence="15" id="KW-1185">Reference proteome</keyword>
<evidence type="ECO:0000313" key="15">
    <source>
        <dbReference type="Proteomes" id="UP000297597"/>
    </source>
</evidence>
<dbReference type="GO" id="GO:0005737">
    <property type="term" value="C:cytoplasm"/>
    <property type="evidence" value="ECO:0007669"/>
    <property type="project" value="UniProtKB-SubCell"/>
</dbReference>
<feature type="active site" description="Cysteine persulfide intermediate" evidence="11">
    <location>
        <position position="194"/>
    </location>
</feature>
<protein>
    <recommendedName>
        <fullName evidence="11">tRNA-specific 2-thiouridylase MnmA</fullName>
        <ecNumber evidence="11">2.8.1.13</ecNumber>
    </recommendedName>
</protein>
<evidence type="ECO:0000256" key="11">
    <source>
        <dbReference type="HAMAP-Rule" id="MF_00144"/>
    </source>
</evidence>
<evidence type="ECO:0000256" key="7">
    <source>
        <dbReference type="ARBA" id="ARBA00022884"/>
    </source>
</evidence>
<evidence type="ECO:0000259" key="12">
    <source>
        <dbReference type="Pfam" id="PF20258"/>
    </source>
</evidence>
<evidence type="ECO:0000256" key="3">
    <source>
        <dbReference type="ARBA" id="ARBA00022679"/>
    </source>
</evidence>
<dbReference type="GO" id="GO:0000049">
    <property type="term" value="F:tRNA binding"/>
    <property type="evidence" value="ECO:0007669"/>
    <property type="project" value="UniProtKB-KW"/>
</dbReference>
<dbReference type="Gene3D" id="2.40.30.10">
    <property type="entry name" value="Translation factors"/>
    <property type="match status" value="1"/>
</dbReference>
<evidence type="ECO:0000256" key="5">
    <source>
        <dbReference type="ARBA" id="ARBA00022741"/>
    </source>
</evidence>
<evidence type="ECO:0000313" key="14">
    <source>
        <dbReference type="EMBL" id="TEB09220.1"/>
    </source>
</evidence>
<dbReference type="AlphaFoldDB" id="A0A4Y7RKE4"/>
<dbReference type="EMBL" id="QFFZ01000055">
    <property type="protein sequence ID" value="TEB09220.1"/>
    <property type="molecule type" value="Genomic_DNA"/>
</dbReference>
<accession>A0A4Y7RKE4</accession>
<comment type="caution">
    <text evidence="11">Lacks conserved residue(s) required for the propagation of feature annotation.</text>
</comment>
<dbReference type="NCBIfam" id="NF001138">
    <property type="entry name" value="PRK00143.1"/>
    <property type="match status" value="1"/>
</dbReference>
<evidence type="ECO:0000256" key="1">
    <source>
        <dbReference type="ARBA" id="ARBA00022490"/>
    </source>
</evidence>
<feature type="site" description="Interaction with tRNA" evidence="11">
    <location>
        <position position="121"/>
    </location>
</feature>
<dbReference type="InterPro" id="IPR014729">
    <property type="entry name" value="Rossmann-like_a/b/a_fold"/>
</dbReference>
<dbReference type="InterPro" id="IPR046884">
    <property type="entry name" value="MnmA-like_central"/>
</dbReference>
<keyword evidence="4 11" id="KW-0819">tRNA processing</keyword>
<feature type="region of interest" description="Interaction with tRNA" evidence="11">
    <location>
        <begin position="144"/>
        <end position="146"/>
    </location>
</feature>
<feature type="domain" description="tRNA-specific 2-thiouridylase MnmA-like central" evidence="13">
    <location>
        <begin position="203"/>
        <end position="265"/>
    </location>
</feature>
<dbReference type="GO" id="GO:0002143">
    <property type="term" value="P:tRNA wobble position uridine thiolation"/>
    <property type="evidence" value="ECO:0007669"/>
    <property type="project" value="TreeGrafter"/>
</dbReference>
<dbReference type="InterPro" id="IPR023382">
    <property type="entry name" value="MnmA-like_central_sf"/>
</dbReference>
<dbReference type="CDD" id="cd01998">
    <property type="entry name" value="MnmA_TRMU-like"/>
    <property type="match status" value="1"/>
</dbReference>
<keyword evidence="8" id="KW-1015">Disulfide bond</keyword>
<evidence type="ECO:0000256" key="9">
    <source>
        <dbReference type="ARBA" id="ARBA00051542"/>
    </source>
</evidence>
<dbReference type="HAMAP" id="MF_00144">
    <property type="entry name" value="tRNA_thiouridyl_MnmA"/>
    <property type="match status" value="1"/>
</dbReference>
<dbReference type="SUPFAM" id="SSF52402">
    <property type="entry name" value="Adenine nucleotide alpha hydrolases-like"/>
    <property type="match status" value="1"/>
</dbReference>
<dbReference type="PANTHER" id="PTHR11933:SF5">
    <property type="entry name" value="MITOCHONDRIAL TRNA-SPECIFIC 2-THIOURIDYLASE 1"/>
    <property type="match status" value="1"/>
</dbReference>
<feature type="active site" description="Nucleophile" evidence="11">
    <location>
        <position position="96"/>
    </location>
</feature>
<reference evidence="14 15" key="1">
    <citation type="journal article" date="2018" name="Environ. Microbiol.">
        <title>Novel energy conservation strategies and behaviour of Pelotomaculum schinkii driving syntrophic propionate catabolism.</title>
        <authorList>
            <person name="Hidalgo-Ahumada C.A.P."/>
            <person name="Nobu M.K."/>
            <person name="Narihiro T."/>
            <person name="Tamaki H."/>
            <person name="Liu W.T."/>
            <person name="Kamagata Y."/>
            <person name="Stams A.J.M."/>
            <person name="Imachi H."/>
            <person name="Sousa D.Z."/>
        </authorList>
    </citation>
    <scope>NUCLEOTIDE SEQUENCE [LARGE SCALE GENOMIC DNA]</scope>
    <source>
        <strain evidence="14 15">MGP</strain>
    </source>
</reference>
<dbReference type="FunFam" id="3.40.50.620:FF:000115">
    <property type="entry name" value="tRNA-specific 2-thiouridylase MnmA"/>
    <property type="match status" value="1"/>
</dbReference>
<keyword evidence="5 11" id="KW-0547">Nucleotide-binding</keyword>
<dbReference type="GO" id="GO:0103016">
    <property type="term" value="F:tRNA-uridine 2-sulfurtransferase activity"/>
    <property type="evidence" value="ECO:0007669"/>
    <property type="project" value="UniProtKB-EC"/>
</dbReference>
<dbReference type="EC" id="2.8.1.13" evidence="11"/>
<dbReference type="Pfam" id="PF20258">
    <property type="entry name" value="tRNA_Me_trans_C"/>
    <property type="match status" value="1"/>
</dbReference>
<dbReference type="Gene3D" id="2.30.30.280">
    <property type="entry name" value="Adenine nucleotide alpha hydrolases-like domains"/>
    <property type="match status" value="1"/>
</dbReference>
<dbReference type="NCBIfam" id="TIGR00420">
    <property type="entry name" value="trmU"/>
    <property type="match status" value="1"/>
</dbReference>
<proteinExistence type="inferred from homology"/>
<feature type="binding site" evidence="11">
    <location>
        <position position="120"/>
    </location>
    <ligand>
        <name>ATP</name>
        <dbReference type="ChEBI" id="CHEBI:30616"/>
    </ligand>
</feature>
<dbReference type="Pfam" id="PF20259">
    <property type="entry name" value="tRNA_Me_trans_M"/>
    <property type="match status" value="1"/>
</dbReference>
<evidence type="ECO:0000259" key="13">
    <source>
        <dbReference type="Pfam" id="PF20259"/>
    </source>
</evidence>
<evidence type="ECO:0000256" key="10">
    <source>
        <dbReference type="ARBA" id="ARBA00056575"/>
    </source>
</evidence>
<organism evidence="14 15">
    <name type="scientific">Pelotomaculum propionicicum</name>
    <dbReference type="NCBI Taxonomy" id="258475"/>
    <lineage>
        <taxon>Bacteria</taxon>
        <taxon>Bacillati</taxon>
        <taxon>Bacillota</taxon>
        <taxon>Clostridia</taxon>
        <taxon>Eubacteriales</taxon>
        <taxon>Desulfotomaculaceae</taxon>
        <taxon>Pelotomaculum</taxon>
    </lineage>
</organism>
<keyword evidence="1 11" id="KW-0963">Cytoplasm</keyword>
<dbReference type="FunFam" id="2.30.30.280:FF:000001">
    <property type="entry name" value="tRNA-specific 2-thiouridylase MnmA"/>
    <property type="match status" value="1"/>
</dbReference>
<feature type="binding site" evidence="11">
    <location>
        <position position="26"/>
    </location>
    <ligand>
        <name>ATP</name>
        <dbReference type="ChEBI" id="CHEBI:30616"/>
    </ligand>
</feature>
<sequence>MSGGVDSSVTAALLLEQGYDVIGVTMQIWDTAHTKVDGDYVGCCSLAAVEDARGVADRLGIPFYVLNFRRLFEDKVIDYFTAEYLRGRTPNPCIACNRYIKFQALLDKALSLDAAYIATGHYARLGYSEQYGRYTVCRPADRKKDQTYVLYGLTQHQIAHTLMPLGELTKEQVRKKAADLGLRVADKAESQEICFVLDNDYRNFLNKKTTDIKPGPFLNMKGEILGEHKGIPFYTIGQRKGLGIATGERLYVLKIDPENNAITLGPEEAILGDRLIAEDLNLVLYEKLTGPLEVEAQVRYNGVPSPATLTPAPGGVSVHFHKPQRSITPGQAVVFYQGDCLVGGATITSTGP</sequence>
<comment type="function">
    <text evidence="10 11">Catalyzes the 2-thiolation of uridine at the wobble position (U34) of tRNA, leading to the formation of s(2)U34.</text>
</comment>
<feature type="site" description="Interaction with tRNA" evidence="11">
    <location>
        <position position="331"/>
    </location>
</feature>
<dbReference type="Gene3D" id="3.40.50.620">
    <property type="entry name" value="HUPs"/>
    <property type="match status" value="1"/>
</dbReference>
<keyword evidence="7 11" id="KW-0694">RNA-binding</keyword>
<feature type="region of interest" description="Interaction with tRNA" evidence="11">
    <location>
        <begin position="299"/>
        <end position="300"/>
    </location>
</feature>
<comment type="similarity">
    <text evidence="11">Belongs to the MnmA/TRMU family.</text>
</comment>
<dbReference type="PANTHER" id="PTHR11933">
    <property type="entry name" value="TRNA 5-METHYLAMINOMETHYL-2-THIOURIDYLATE -METHYLTRANSFERASE"/>
    <property type="match status" value="1"/>
</dbReference>
<dbReference type="Pfam" id="PF03054">
    <property type="entry name" value="tRNA_Me_trans"/>
    <property type="match status" value="1"/>
</dbReference>
<evidence type="ECO:0000256" key="8">
    <source>
        <dbReference type="ARBA" id="ARBA00023157"/>
    </source>
</evidence>
<evidence type="ECO:0000256" key="2">
    <source>
        <dbReference type="ARBA" id="ARBA00022555"/>
    </source>
</evidence>
<evidence type="ECO:0000256" key="4">
    <source>
        <dbReference type="ARBA" id="ARBA00022694"/>
    </source>
</evidence>
<comment type="catalytic activity">
    <reaction evidence="9 11">
        <text>S-sulfanyl-L-cysteinyl-[protein] + uridine(34) in tRNA + AH2 + ATP = 2-thiouridine(34) in tRNA + L-cysteinyl-[protein] + A + AMP + diphosphate + H(+)</text>
        <dbReference type="Rhea" id="RHEA:47032"/>
        <dbReference type="Rhea" id="RHEA-COMP:10131"/>
        <dbReference type="Rhea" id="RHEA-COMP:11726"/>
        <dbReference type="Rhea" id="RHEA-COMP:11727"/>
        <dbReference type="Rhea" id="RHEA-COMP:11728"/>
        <dbReference type="ChEBI" id="CHEBI:13193"/>
        <dbReference type="ChEBI" id="CHEBI:15378"/>
        <dbReference type="ChEBI" id="CHEBI:17499"/>
        <dbReference type="ChEBI" id="CHEBI:29950"/>
        <dbReference type="ChEBI" id="CHEBI:30616"/>
        <dbReference type="ChEBI" id="CHEBI:33019"/>
        <dbReference type="ChEBI" id="CHEBI:61963"/>
        <dbReference type="ChEBI" id="CHEBI:65315"/>
        <dbReference type="ChEBI" id="CHEBI:87170"/>
        <dbReference type="ChEBI" id="CHEBI:456215"/>
        <dbReference type="EC" id="2.8.1.13"/>
    </reaction>
</comment>
<keyword evidence="3 11" id="KW-0808">Transferase</keyword>
<keyword evidence="6 11" id="KW-0067">ATP-binding</keyword>
<feature type="domain" description="tRNA-specific 2-thiouridylase MnmA-like C-terminal" evidence="12">
    <location>
        <begin position="274"/>
        <end position="347"/>
    </location>
</feature>
<dbReference type="InterPro" id="IPR046885">
    <property type="entry name" value="MnmA-like_C"/>
</dbReference>
<name>A0A4Y7RKE4_9FIRM</name>
<keyword evidence="2 11" id="KW-0820">tRNA-binding</keyword>
<evidence type="ECO:0000256" key="6">
    <source>
        <dbReference type="ARBA" id="ARBA00022840"/>
    </source>
</evidence>